<evidence type="ECO:0000256" key="10">
    <source>
        <dbReference type="SAM" id="Phobius"/>
    </source>
</evidence>
<dbReference type="PROSITE" id="PS51914">
    <property type="entry name" value="MRH"/>
    <property type="match status" value="1"/>
</dbReference>
<keyword evidence="4" id="KW-0732">Signal</keyword>
<proteinExistence type="predicted"/>
<keyword evidence="6 10" id="KW-0472">Membrane</keyword>
<name>A0ABZ1CVH6_9TREE</name>
<feature type="region of interest" description="Disordered" evidence="9">
    <location>
        <begin position="214"/>
        <end position="250"/>
    </location>
</feature>
<feature type="transmembrane region" description="Helical" evidence="10">
    <location>
        <begin position="159"/>
        <end position="180"/>
    </location>
</feature>
<dbReference type="InterPro" id="IPR028927">
    <property type="entry name" value="Man-6-P_rcpt"/>
</dbReference>
<dbReference type="SUPFAM" id="SSF50911">
    <property type="entry name" value="Mannose 6-phosphate receptor domain"/>
    <property type="match status" value="1"/>
</dbReference>
<protein>
    <recommendedName>
        <fullName evidence="11">MRH domain-containing protein</fullName>
    </recommendedName>
</protein>
<keyword evidence="2" id="KW-0813">Transport</keyword>
<dbReference type="PANTHER" id="PTHR15071:SF0">
    <property type="entry name" value="MANNOSE 6-PHOSPHATE RECEPTOR-LIKE PROTEIN 1"/>
    <property type="match status" value="1"/>
</dbReference>
<dbReference type="PANTHER" id="PTHR15071">
    <property type="entry name" value="MANNOSE-6-PHOSPHATE RECEPTOR FAMILY MEMBER"/>
    <property type="match status" value="1"/>
</dbReference>
<evidence type="ECO:0000256" key="5">
    <source>
        <dbReference type="ARBA" id="ARBA00022989"/>
    </source>
</evidence>
<feature type="region of interest" description="Disordered" evidence="9">
    <location>
        <begin position="268"/>
        <end position="311"/>
    </location>
</feature>
<feature type="domain" description="MRH" evidence="11">
    <location>
        <begin position="3"/>
        <end position="148"/>
    </location>
</feature>
<dbReference type="InterPro" id="IPR009011">
    <property type="entry name" value="Man6P_isomerase_rcpt-bd_dom_sf"/>
</dbReference>
<keyword evidence="8" id="KW-0325">Glycoprotein</keyword>
<evidence type="ECO:0000256" key="7">
    <source>
        <dbReference type="ARBA" id="ARBA00023157"/>
    </source>
</evidence>
<gene>
    <name evidence="12" type="ORF">IL334_002585</name>
</gene>
<keyword evidence="7" id="KW-1015">Disulfide bond</keyword>
<sequence>MASPCTITLEDGTHYDLSSLSSAKSDYLAQVGETSYNLNICRGVVGELHAVEDSDTVGGFVRKDDGDFILGRVHSNLTLSPMTNEPMYVITDGSACPLNPDAKASTAIRFICSPADFNAGSPVLVANLPPQDPCHFYFEWRSHVACPTNPKTNLESGHYIVFGAILAIAIMIWLGGVTLYNRFYLKRTGWSQFPIPSFHLPKIALPNVGLGRSQAASGSGSNTGPKWGSWGRRSQRSGYSGIRADDDDEEEGFAGRFSLEDDDMDAEDLTGAHGLGGDTNVWRNQNNTSNGINGSENNGKNVGVHQGLVDI</sequence>
<accession>A0ABZ1CVH6</accession>
<keyword evidence="3 10" id="KW-0812">Transmembrane</keyword>
<keyword evidence="13" id="KW-1185">Reference proteome</keyword>
<evidence type="ECO:0000313" key="13">
    <source>
        <dbReference type="Proteomes" id="UP001329825"/>
    </source>
</evidence>
<dbReference type="InterPro" id="IPR044865">
    <property type="entry name" value="MRH_dom"/>
</dbReference>
<dbReference type="Gene3D" id="2.70.130.10">
    <property type="entry name" value="Mannose-6-phosphate receptor binding domain"/>
    <property type="match status" value="1"/>
</dbReference>
<evidence type="ECO:0000256" key="9">
    <source>
        <dbReference type="SAM" id="MobiDB-lite"/>
    </source>
</evidence>
<dbReference type="EMBL" id="CP141883">
    <property type="protein sequence ID" value="WRT65640.1"/>
    <property type="molecule type" value="Genomic_DNA"/>
</dbReference>
<comment type="subcellular location">
    <subcellularLocation>
        <location evidence="1">Endomembrane system</location>
    </subcellularLocation>
</comment>
<evidence type="ECO:0000256" key="1">
    <source>
        <dbReference type="ARBA" id="ARBA00004308"/>
    </source>
</evidence>
<dbReference type="RefSeq" id="XP_062790380.1">
    <property type="nucleotide sequence ID" value="XM_062934329.1"/>
</dbReference>
<evidence type="ECO:0000256" key="8">
    <source>
        <dbReference type="ARBA" id="ARBA00023180"/>
    </source>
</evidence>
<evidence type="ECO:0000256" key="6">
    <source>
        <dbReference type="ARBA" id="ARBA00023136"/>
    </source>
</evidence>
<feature type="compositionally biased region" description="Polar residues" evidence="9">
    <location>
        <begin position="214"/>
        <end position="224"/>
    </location>
</feature>
<evidence type="ECO:0000256" key="4">
    <source>
        <dbReference type="ARBA" id="ARBA00022729"/>
    </source>
</evidence>
<evidence type="ECO:0000256" key="3">
    <source>
        <dbReference type="ARBA" id="ARBA00022692"/>
    </source>
</evidence>
<evidence type="ECO:0000259" key="11">
    <source>
        <dbReference type="PROSITE" id="PS51914"/>
    </source>
</evidence>
<feature type="compositionally biased region" description="Polar residues" evidence="9">
    <location>
        <begin position="281"/>
        <end position="300"/>
    </location>
</feature>
<keyword evidence="5 10" id="KW-1133">Transmembrane helix</keyword>
<dbReference type="Proteomes" id="UP001329825">
    <property type="component" value="Chromosome 3"/>
</dbReference>
<evidence type="ECO:0000313" key="12">
    <source>
        <dbReference type="EMBL" id="WRT65640.1"/>
    </source>
</evidence>
<evidence type="ECO:0000256" key="2">
    <source>
        <dbReference type="ARBA" id="ARBA00022448"/>
    </source>
</evidence>
<reference evidence="12 13" key="1">
    <citation type="submission" date="2024-01" db="EMBL/GenBank/DDBJ databases">
        <title>Comparative genomics of Cryptococcus and Kwoniella reveals pathogenesis evolution and contrasting modes of karyotype evolution via chromosome fusion or intercentromeric recombination.</title>
        <authorList>
            <person name="Coelho M.A."/>
            <person name="David-Palma M."/>
            <person name="Shea T."/>
            <person name="Bowers K."/>
            <person name="McGinley-Smith S."/>
            <person name="Mohammad A.W."/>
            <person name="Gnirke A."/>
            <person name="Yurkov A.M."/>
            <person name="Nowrousian M."/>
            <person name="Sun S."/>
            <person name="Cuomo C.A."/>
            <person name="Heitman J."/>
        </authorList>
    </citation>
    <scope>NUCLEOTIDE SEQUENCE [LARGE SCALE GENOMIC DNA]</scope>
    <source>
        <strain evidence="12">CBS 11374</strain>
    </source>
</reference>
<dbReference type="GeneID" id="87954716"/>
<organism evidence="12 13">
    <name type="scientific">Kwoniella shivajii</name>
    <dbReference type="NCBI Taxonomy" id="564305"/>
    <lineage>
        <taxon>Eukaryota</taxon>
        <taxon>Fungi</taxon>
        <taxon>Dikarya</taxon>
        <taxon>Basidiomycota</taxon>
        <taxon>Agaricomycotina</taxon>
        <taxon>Tremellomycetes</taxon>
        <taxon>Tremellales</taxon>
        <taxon>Cryptococcaceae</taxon>
        <taxon>Kwoniella</taxon>
    </lineage>
</organism>
<dbReference type="Pfam" id="PF02157">
    <property type="entry name" value="Man-6-P_recep"/>
    <property type="match status" value="1"/>
</dbReference>